<sequence>MQPHDDQTASRPARLDTLRNLFKAAQEQAWNLASAPSQEHHELAATKLALKRELSSLMRPAATSPQDIAADAAARQQARLALLSDRDAVDIGHDVFSSVFVEVLAELSLPEPNDGASALDLALTIRALSAIETDLVRSCAGAAVTAAHRSLMLRRIDVMLSAHRLALTGKLLIDQLQFGADAICLIRDGFLRTVPAPMDAEPAVVDLDADMSHVATVPPEQGETEQAQFVWVEWIREPTPPQKFAVTPDLTVAGLYRRLSSSNPFIEHWMFISPDPMSMRVVFDDNAFVHELLRQYPSSESEPWIARDRHSGMTPTEFLKSGVPKITRKRKQPSEKADHFNQARIKREASHQVTGMRVHKSLDKSFDYGRSSLNSSYSRSQTTSNEHDPQSFTLPEFLAAMDVWHMPDERRDEIVTSGLQRCDLIVELSIYLPIKLRCTDLINENADFVAFARDLSNSSSVLYKKINHVLAYAVKARCRFGMLTSGDSTHFFELVHIEGGGIGVFVMDRALTWHQCDTPATPSIRAIFAGMVFELYDMLEFEFKHDSRSVVPGVIIGGTPPASAASSRGTASIQDTDDLQLPASPASHTDIDSEPQAQGPAADADMANSDTAVQQPNSPCKPLQSRFPVIWCNRGGDNFAEEGLKILRQDPEWGPQADGVAHLVIGECIGRGRSASGFAGSLGGESVVIKLLPIDRLDRFFLELRNYERLAKLQGGAIAKMHFAFTFEAYSLGLVVERGKVEIPPRPEDKQLALDALKQIHACGAVHGDAHLGNLAFVGTGESRRAFWFDLERTTFPTENFEWSQKVDIARFERRWEKGLEDRTSWG</sequence>
<accession>A0ABR4N4W1</accession>
<proteinExistence type="predicted"/>
<organism evidence="2 3">
    <name type="scientific">Polyrhizophydium stewartii</name>
    <dbReference type="NCBI Taxonomy" id="2732419"/>
    <lineage>
        <taxon>Eukaryota</taxon>
        <taxon>Fungi</taxon>
        <taxon>Fungi incertae sedis</taxon>
        <taxon>Chytridiomycota</taxon>
        <taxon>Chytridiomycota incertae sedis</taxon>
        <taxon>Chytridiomycetes</taxon>
        <taxon>Rhizophydiales</taxon>
        <taxon>Rhizophydiales incertae sedis</taxon>
        <taxon>Polyrhizophydium</taxon>
    </lineage>
</organism>
<dbReference type="InterPro" id="IPR011009">
    <property type="entry name" value="Kinase-like_dom_sf"/>
</dbReference>
<evidence type="ECO:0000313" key="3">
    <source>
        <dbReference type="Proteomes" id="UP001527925"/>
    </source>
</evidence>
<dbReference type="EMBL" id="JADGIZ020000032">
    <property type="protein sequence ID" value="KAL2914571.1"/>
    <property type="molecule type" value="Genomic_DNA"/>
</dbReference>
<gene>
    <name evidence="2" type="ORF">HK105_205922</name>
</gene>
<comment type="caution">
    <text evidence="2">The sequence shown here is derived from an EMBL/GenBank/DDBJ whole genome shotgun (WGS) entry which is preliminary data.</text>
</comment>
<feature type="region of interest" description="Disordered" evidence="1">
    <location>
        <begin position="578"/>
        <end position="621"/>
    </location>
</feature>
<protein>
    <submittedName>
        <fullName evidence="2">Uncharacterized protein</fullName>
    </submittedName>
</protein>
<keyword evidence="3" id="KW-1185">Reference proteome</keyword>
<name>A0ABR4N4W1_9FUNG</name>
<dbReference type="Proteomes" id="UP001527925">
    <property type="component" value="Unassembled WGS sequence"/>
</dbReference>
<reference evidence="2 3" key="1">
    <citation type="submission" date="2023-09" db="EMBL/GenBank/DDBJ databases">
        <title>Pangenome analysis of Batrachochytrium dendrobatidis and related Chytrids.</title>
        <authorList>
            <person name="Yacoub M.N."/>
            <person name="Stajich J.E."/>
            <person name="James T.Y."/>
        </authorList>
    </citation>
    <scope>NUCLEOTIDE SEQUENCE [LARGE SCALE GENOMIC DNA]</scope>
    <source>
        <strain evidence="2 3">JEL0888</strain>
    </source>
</reference>
<evidence type="ECO:0000256" key="1">
    <source>
        <dbReference type="SAM" id="MobiDB-lite"/>
    </source>
</evidence>
<dbReference type="SUPFAM" id="SSF56112">
    <property type="entry name" value="Protein kinase-like (PK-like)"/>
    <property type="match status" value="1"/>
</dbReference>
<evidence type="ECO:0000313" key="2">
    <source>
        <dbReference type="EMBL" id="KAL2914571.1"/>
    </source>
</evidence>
<feature type="compositionally biased region" description="Polar residues" evidence="1">
    <location>
        <begin position="608"/>
        <end position="618"/>
    </location>
</feature>
<dbReference type="PANTHER" id="PTHR37171">
    <property type="entry name" value="SERINE/THREONINE-PROTEIN KINASE YRZF-RELATED"/>
    <property type="match status" value="1"/>
</dbReference>
<dbReference type="InterPro" id="IPR052396">
    <property type="entry name" value="Meiotic_Drive_Suppr_Kinase"/>
</dbReference>
<dbReference type="PANTHER" id="PTHR37171:SF1">
    <property type="entry name" value="SERINE_THREONINE-PROTEIN KINASE YRZF-RELATED"/>
    <property type="match status" value="1"/>
</dbReference>